<dbReference type="EMBL" id="MGAA01000023">
    <property type="protein sequence ID" value="OGK37342.1"/>
    <property type="molecule type" value="Genomic_DNA"/>
</dbReference>
<dbReference type="PANTHER" id="PTHR12302:SF3">
    <property type="entry name" value="SERINE_THREONINE-PROTEIN KINASE 31"/>
    <property type="match status" value="1"/>
</dbReference>
<organism evidence="6 7">
    <name type="scientific">Candidatus Roizmanbacteria bacterium RIFCSPHIGHO2_12_FULL_39_8</name>
    <dbReference type="NCBI Taxonomy" id="1802050"/>
    <lineage>
        <taxon>Bacteria</taxon>
        <taxon>Candidatus Roizmaniibacteriota</taxon>
    </lineage>
</organism>
<name>A0A1F7I268_9BACT</name>
<dbReference type="SUPFAM" id="SSF50199">
    <property type="entry name" value="Staphylococcal nuclease"/>
    <property type="match status" value="1"/>
</dbReference>
<accession>A0A1F7I268</accession>
<dbReference type="InterPro" id="IPR016071">
    <property type="entry name" value="Staphylococal_nuclease_OB-fold"/>
</dbReference>
<keyword evidence="4" id="KW-0812">Transmembrane</keyword>
<dbReference type="GO" id="GO:0016787">
    <property type="term" value="F:hydrolase activity"/>
    <property type="evidence" value="ECO:0007669"/>
    <property type="project" value="UniProtKB-KW"/>
</dbReference>
<keyword evidence="4" id="KW-0472">Membrane</keyword>
<feature type="transmembrane region" description="Helical" evidence="4">
    <location>
        <begin position="12"/>
        <end position="29"/>
    </location>
</feature>
<keyword evidence="4" id="KW-1133">Transmembrane helix</keyword>
<evidence type="ECO:0000259" key="5">
    <source>
        <dbReference type="PROSITE" id="PS50830"/>
    </source>
</evidence>
<dbReference type="Gene3D" id="2.40.50.90">
    <property type="match status" value="1"/>
</dbReference>
<dbReference type="AlphaFoldDB" id="A0A1F7I268"/>
<keyword evidence="1" id="KW-0540">Nuclease</keyword>
<dbReference type="GO" id="GO:0004519">
    <property type="term" value="F:endonuclease activity"/>
    <property type="evidence" value="ECO:0007669"/>
    <property type="project" value="UniProtKB-KW"/>
</dbReference>
<reference evidence="6 7" key="1">
    <citation type="journal article" date="2016" name="Nat. Commun.">
        <title>Thousands of microbial genomes shed light on interconnected biogeochemical processes in an aquifer system.</title>
        <authorList>
            <person name="Anantharaman K."/>
            <person name="Brown C.T."/>
            <person name="Hug L.A."/>
            <person name="Sharon I."/>
            <person name="Castelle C.J."/>
            <person name="Probst A.J."/>
            <person name="Thomas B.C."/>
            <person name="Singh A."/>
            <person name="Wilkins M.J."/>
            <person name="Karaoz U."/>
            <person name="Brodie E.L."/>
            <person name="Williams K.H."/>
            <person name="Hubbard S.S."/>
            <person name="Banfield J.F."/>
        </authorList>
    </citation>
    <scope>NUCLEOTIDE SEQUENCE [LARGE SCALE GENOMIC DNA]</scope>
</reference>
<evidence type="ECO:0000313" key="7">
    <source>
        <dbReference type="Proteomes" id="UP000178853"/>
    </source>
</evidence>
<comment type="caution">
    <text evidence="6">The sequence shown here is derived from an EMBL/GenBank/DDBJ whole genome shotgun (WGS) entry which is preliminary data.</text>
</comment>
<feature type="non-terminal residue" evidence="6">
    <location>
        <position position="189"/>
    </location>
</feature>
<dbReference type="PANTHER" id="PTHR12302">
    <property type="entry name" value="EBNA2 BINDING PROTEIN P100"/>
    <property type="match status" value="1"/>
</dbReference>
<dbReference type="SMART" id="SM00318">
    <property type="entry name" value="SNc"/>
    <property type="match status" value="1"/>
</dbReference>
<evidence type="ECO:0000256" key="2">
    <source>
        <dbReference type="ARBA" id="ARBA00022759"/>
    </source>
</evidence>
<feature type="domain" description="TNase-like" evidence="5">
    <location>
        <begin position="56"/>
        <end position="189"/>
    </location>
</feature>
<evidence type="ECO:0000256" key="4">
    <source>
        <dbReference type="SAM" id="Phobius"/>
    </source>
</evidence>
<keyword evidence="2" id="KW-0255">Endonuclease</keyword>
<keyword evidence="3" id="KW-0378">Hydrolase</keyword>
<protein>
    <recommendedName>
        <fullName evidence="5">TNase-like domain-containing protein</fullName>
    </recommendedName>
</protein>
<evidence type="ECO:0000256" key="1">
    <source>
        <dbReference type="ARBA" id="ARBA00022722"/>
    </source>
</evidence>
<dbReference type="Pfam" id="PF00565">
    <property type="entry name" value="SNase"/>
    <property type="match status" value="1"/>
</dbReference>
<dbReference type="Proteomes" id="UP000178853">
    <property type="component" value="Unassembled WGS sequence"/>
</dbReference>
<sequence length="189" mass="21616">MTRISLKKLKNPYYLLVLIIVLFISYFYGGELNPLVTREVASPTPIPKPTSVSTSSATLVKVLRVIDGDTIELDGGQKVRYIGIDTPELHDPRKKVECFAKEAMEKNKEWLEGKTIRLEKDVSEKDRYDRLLRYAYVPTEASPSGEFINTLLVKEGYALVSTFPPDVKYAELFKNLEKEARENKRGLWN</sequence>
<gene>
    <name evidence="6" type="ORF">A3F60_04125</name>
</gene>
<dbReference type="InterPro" id="IPR035437">
    <property type="entry name" value="SNase_OB-fold_sf"/>
</dbReference>
<proteinExistence type="predicted"/>
<dbReference type="PROSITE" id="PS50830">
    <property type="entry name" value="TNASE_3"/>
    <property type="match status" value="1"/>
</dbReference>
<evidence type="ECO:0000256" key="3">
    <source>
        <dbReference type="ARBA" id="ARBA00022801"/>
    </source>
</evidence>
<evidence type="ECO:0000313" key="6">
    <source>
        <dbReference type="EMBL" id="OGK37342.1"/>
    </source>
</evidence>